<comment type="caution">
    <text evidence="6">The sequence shown here is derived from an EMBL/GenBank/DDBJ whole genome shotgun (WGS) entry which is preliminary data.</text>
</comment>
<dbReference type="InterPro" id="IPR003593">
    <property type="entry name" value="AAA+_ATPase"/>
</dbReference>
<organism evidence="6 7">
    <name type="scientific">Georgenia alba</name>
    <dbReference type="NCBI Taxonomy" id="2233858"/>
    <lineage>
        <taxon>Bacteria</taxon>
        <taxon>Bacillati</taxon>
        <taxon>Actinomycetota</taxon>
        <taxon>Actinomycetes</taxon>
        <taxon>Micrococcales</taxon>
        <taxon>Bogoriellaceae</taxon>
        <taxon>Georgenia</taxon>
    </lineage>
</organism>
<dbReference type="InterPro" id="IPR050319">
    <property type="entry name" value="ABC_transp_ATP-bind"/>
</dbReference>
<dbReference type="EMBL" id="JBHTCQ010000002">
    <property type="protein sequence ID" value="MFC7405631.1"/>
    <property type="molecule type" value="Genomic_DNA"/>
</dbReference>
<comment type="similarity">
    <text evidence="1">Belongs to the ABC transporter superfamily.</text>
</comment>
<dbReference type="InterPro" id="IPR027417">
    <property type="entry name" value="P-loop_NTPase"/>
</dbReference>
<dbReference type="Pfam" id="PF08352">
    <property type="entry name" value="oligo_HPY"/>
    <property type="match status" value="1"/>
</dbReference>
<dbReference type="SUPFAM" id="SSF52540">
    <property type="entry name" value="P-loop containing nucleoside triphosphate hydrolases"/>
    <property type="match status" value="1"/>
</dbReference>
<dbReference type="Proteomes" id="UP001596455">
    <property type="component" value="Unassembled WGS sequence"/>
</dbReference>
<dbReference type="RefSeq" id="WP_382394243.1">
    <property type="nucleotide sequence ID" value="NZ_JBHTCQ010000002.1"/>
</dbReference>
<proteinExistence type="inferred from homology"/>
<evidence type="ECO:0000313" key="6">
    <source>
        <dbReference type="EMBL" id="MFC7405631.1"/>
    </source>
</evidence>
<dbReference type="Gene3D" id="3.40.50.300">
    <property type="entry name" value="P-loop containing nucleotide triphosphate hydrolases"/>
    <property type="match status" value="1"/>
</dbReference>
<evidence type="ECO:0000256" key="2">
    <source>
        <dbReference type="ARBA" id="ARBA00022448"/>
    </source>
</evidence>
<protein>
    <submittedName>
        <fullName evidence="6">ABC transporter ATP-binding protein</fullName>
    </submittedName>
</protein>
<dbReference type="InterPro" id="IPR013563">
    <property type="entry name" value="Oligopep_ABC_C"/>
</dbReference>
<dbReference type="CDD" id="cd03257">
    <property type="entry name" value="ABC_NikE_OppD_transporters"/>
    <property type="match status" value="1"/>
</dbReference>
<accession>A0ABW2Q929</accession>
<dbReference type="InterPro" id="IPR017871">
    <property type="entry name" value="ABC_transporter-like_CS"/>
</dbReference>
<keyword evidence="7" id="KW-1185">Reference proteome</keyword>
<evidence type="ECO:0000256" key="4">
    <source>
        <dbReference type="ARBA" id="ARBA00022840"/>
    </source>
</evidence>
<dbReference type="SMART" id="SM00382">
    <property type="entry name" value="AAA"/>
    <property type="match status" value="1"/>
</dbReference>
<dbReference type="PROSITE" id="PS50893">
    <property type="entry name" value="ABC_TRANSPORTER_2"/>
    <property type="match status" value="1"/>
</dbReference>
<dbReference type="NCBIfam" id="TIGR01727">
    <property type="entry name" value="oligo_HPY"/>
    <property type="match status" value="1"/>
</dbReference>
<dbReference type="PANTHER" id="PTHR43776:SF7">
    <property type="entry name" value="D,D-DIPEPTIDE TRANSPORT ATP-BINDING PROTEIN DDPF-RELATED"/>
    <property type="match status" value="1"/>
</dbReference>
<dbReference type="PANTHER" id="PTHR43776">
    <property type="entry name" value="TRANSPORT ATP-BINDING PROTEIN"/>
    <property type="match status" value="1"/>
</dbReference>
<dbReference type="Pfam" id="PF00005">
    <property type="entry name" value="ABC_tran"/>
    <property type="match status" value="1"/>
</dbReference>
<keyword evidence="3" id="KW-0547">Nucleotide-binding</keyword>
<dbReference type="GO" id="GO:0005524">
    <property type="term" value="F:ATP binding"/>
    <property type="evidence" value="ECO:0007669"/>
    <property type="project" value="UniProtKB-KW"/>
</dbReference>
<evidence type="ECO:0000313" key="7">
    <source>
        <dbReference type="Proteomes" id="UP001596455"/>
    </source>
</evidence>
<dbReference type="InterPro" id="IPR003439">
    <property type="entry name" value="ABC_transporter-like_ATP-bd"/>
</dbReference>
<dbReference type="PROSITE" id="PS00211">
    <property type="entry name" value="ABC_TRANSPORTER_1"/>
    <property type="match status" value="1"/>
</dbReference>
<feature type="domain" description="ABC transporter" evidence="5">
    <location>
        <begin position="20"/>
        <end position="270"/>
    </location>
</feature>
<gene>
    <name evidence="6" type="ORF">ACFQQL_10975</name>
</gene>
<reference evidence="7" key="1">
    <citation type="journal article" date="2019" name="Int. J. Syst. Evol. Microbiol.">
        <title>The Global Catalogue of Microorganisms (GCM) 10K type strain sequencing project: providing services to taxonomists for standard genome sequencing and annotation.</title>
        <authorList>
            <consortium name="The Broad Institute Genomics Platform"/>
            <consortium name="The Broad Institute Genome Sequencing Center for Infectious Disease"/>
            <person name="Wu L."/>
            <person name="Ma J."/>
        </authorList>
    </citation>
    <scope>NUCLEOTIDE SEQUENCE [LARGE SCALE GENOMIC DNA]</scope>
    <source>
        <strain evidence="7">JCM 1490</strain>
    </source>
</reference>
<sequence>MSTATKALEKAGLREGEPLLSVQDLKLHYPIRGGIFSRQVGSVRAVDGVSFEVFPGETLGIVGESGCGKSTTGRAIIRLEDPSAGAVVFGGRDLASLQSRALRKVRLDLQMVFQDPYSSLNPQKRVGDLLAEPLTAHGRVSRKEAGRKVVEMLERVGLSSQFRSRYPHELSGGQRQRVGIARALMLDPTLVVLDEPVSALDVSIQAQVLNLLKDLQRDLGLTYIFISHGLGAVKYISDRIAVMYLGKIMETATTAELFANPRHPYTEILLDAYPAPNPHLRDKERIVVQGDVPNAANPPSGCVFHTRCPFAREKCKTEVPQLEGGKHAFACHFPLEVGRPPASATGTTTEGGEA</sequence>
<keyword evidence="2" id="KW-0813">Transport</keyword>
<evidence type="ECO:0000259" key="5">
    <source>
        <dbReference type="PROSITE" id="PS50893"/>
    </source>
</evidence>
<keyword evidence="4 6" id="KW-0067">ATP-binding</keyword>
<name>A0ABW2Q929_9MICO</name>
<evidence type="ECO:0000256" key="1">
    <source>
        <dbReference type="ARBA" id="ARBA00005417"/>
    </source>
</evidence>
<evidence type="ECO:0000256" key="3">
    <source>
        <dbReference type="ARBA" id="ARBA00022741"/>
    </source>
</evidence>
<dbReference type="NCBIfam" id="NF008453">
    <property type="entry name" value="PRK11308.1"/>
    <property type="match status" value="1"/>
</dbReference>